<organism evidence="2 3">
    <name type="scientific">Candidatus Sediminicultor quintus</name>
    <dbReference type="NCBI Taxonomy" id="1797291"/>
    <lineage>
        <taxon>Bacteria</taxon>
        <taxon>Pseudomonadati</taxon>
        <taxon>Atribacterota</taxon>
        <taxon>Candidatus Phoenicimicrobiia</taxon>
        <taxon>Candidatus Pheonicimicrobiales</taxon>
        <taxon>Candidatus Phoenicimicrobiaceae</taxon>
        <taxon>Candidatus Sediminicultor</taxon>
    </lineage>
</organism>
<dbReference type="AlphaFoldDB" id="A0A1F5AFY5"/>
<dbReference type="InterPro" id="IPR007560">
    <property type="entry name" value="Restrct_endonuc_IV_Mrr"/>
</dbReference>
<evidence type="ECO:0000259" key="1">
    <source>
        <dbReference type="Pfam" id="PF04471"/>
    </source>
</evidence>
<dbReference type="Pfam" id="PF04471">
    <property type="entry name" value="Mrr_cat"/>
    <property type="match status" value="1"/>
</dbReference>
<feature type="non-terminal residue" evidence="2">
    <location>
        <position position="143"/>
    </location>
</feature>
<evidence type="ECO:0000313" key="3">
    <source>
        <dbReference type="Proteomes" id="UP000177701"/>
    </source>
</evidence>
<reference evidence="2 3" key="1">
    <citation type="journal article" date="2016" name="Nat. Commun.">
        <title>Thousands of microbial genomes shed light on interconnected biogeochemical processes in an aquifer system.</title>
        <authorList>
            <person name="Anantharaman K."/>
            <person name="Brown C.T."/>
            <person name="Hug L.A."/>
            <person name="Sharon I."/>
            <person name="Castelle C.J."/>
            <person name="Probst A.J."/>
            <person name="Thomas B.C."/>
            <person name="Singh A."/>
            <person name="Wilkins M.J."/>
            <person name="Karaoz U."/>
            <person name="Brodie E.L."/>
            <person name="Williams K.H."/>
            <person name="Hubbard S.S."/>
            <person name="Banfield J.F."/>
        </authorList>
    </citation>
    <scope>NUCLEOTIDE SEQUENCE [LARGE SCALE GENOMIC DNA]</scope>
</reference>
<dbReference type="GO" id="GO:0004519">
    <property type="term" value="F:endonuclease activity"/>
    <property type="evidence" value="ECO:0007669"/>
    <property type="project" value="InterPro"/>
</dbReference>
<evidence type="ECO:0000313" key="2">
    <source>
        <dbReference type="EMBL" id="OGD17401.1"/>
    </source>
</evidence>
<comment type="caution">
    <text evidence="2">The sequence shown here is derived from an EMBL/GenBank/DDBJ whole genome shotgun (WGS) entry which is preliminary data.</text>
</comment>
<dbReference type="InterPro" id="IPR011335">
    <property type="entry name" value="Restrct_endonuc-II-like"/>
</dbReference>
<proteinExistence type="predicted"/>
<dbReference type="GO" id="GO:0003677">
    <property type="term" value="F:DNA binding"/>
    <property type="evidence" value="ECO:0007669"/>
    <property type="project" value="InterPro"/>
</dbReference>
<dbReference type="Proteomes" id="UP000177701">
    <property type="component" value="Unassembled WGS sequence"/>
</dbReference>
<accession>A0A1F5AFY5</accession>
<name>A0A1F5AFY5_9BACT</name>
<dbReference type="SUPFAM" id="SSF52980">
    <property type="entry name" value="Restriction endonuclease-like"/>
    <property type="match status" value="1"/>
</dbReference>
<dbReference type="EMBL" id="MEYH01000006">
    <property type="protein sequence ID" value="OGD17401.1"/>
    <property type="molecule type" value="Genomic_DNA"/>
</dbReference>
<gene>
    <name evidence="2" type="ORF">A2V47_00320</name>
</gene>
<sequence length="143" mass="16230">MPKEWKTYEEIGTFLLNEMAKEFNLKKVESKQKLVGKISGTKWEIDAIGITKDSKAFFVIEFRRRTTKRIPQDDLASLRGKIEDLDAEGGILVSPLGFQKGAKKFAKSFNIIEVKMNENSTNLNYILKFLNKIKVGLSVSGKL</sequence>
<feature type="domain" description="Restriction endonuclease type IV Mrr" evidence="1">
    <location>
        <begin position="44"/>
        <end position="112"/>
    </location>
</feature>
<dbReference type="GO" id="GO:0009307">
    <property type="term" value="P:DNA restriction-modification system"/>
    <property type="evidence" value="ECO:0007669"/>
    <property type="project" value="InterPro"/>
</dbReference>
<protein>
    <recommendedName>
        <fullName evidence="1">Restriction endonuclease type IV Mrr domain-containing protein</fullName>
    </recommendedName>
</protein>